<keyword evidence="2" id="KW-1185">Reference proteome</keyword>
<protein>
    <submittedName>
        <fullName evidence="1">Regulatory protein GemA</fullName>
    </submittedName>
</protein>
<dbReference type="InterPro" id="IPR009363">
    <property type="entry name" value="Phage_Mu_Gp16"/>
</dbReference>
<dbReference type="OrthoDB" id="7353918at2"/>
<dbReference type="RefSeq" id="WP_136960987.1">
    <property type="nucleotide sequence ID" value="NZ_CP039690.1"/>
</dbReference>
<dbReference type="EMBL" id="CP039690">
    <property type="protein sequence ID" value="QCI65541.1"/>
    <property type="molecule type" value="Genomic_DNA"/>
</dbReference>
<proteinExistence type="predicted"/>
<organism evidence="1 2">
    <name type="scientific">Phreatobacter stygius</name>
    <dbReference type="NCBI Taxonomy" id="1940610"/>
    <lineage>
        <taxon>Bacteria</taxon>
        <taxon>Pseudomonadati</taxon>
        <taxon>Pseudomonadota</taxon>
        <taxon>Alphaproteobacteria</taxon>
        <taxon>Hyphomicrobiales</taxon>
        <taxon>Phreatobacteraceae</taxon>
        <taxon>Phreatobacter</taxon>
    </lineage>
</organism>
<evidence type="ECO:0000313" key="2">
    <source>
        <dbReference type="Proteomes" id="UP000298781"/>
    </source>
</evidence>
<dbReference type="KEGG" id="pstg:E8M01_15795"/>
<accession>A0A4D7AZ03</accession>
<evidence type="ECO:0000313" key="1">
    <source>
        <dbReference type="EMBL" id="QCI65541.1"/>
    </source>
</evidence>
<dbReference type="Pfam" id="PF06252">
    <property type="entry name" value="GemA"/>
    <property type="match status" value="1"/>
</dbReference>
<reference evidence="1 2" key="1">
    <citation type="submission" date="2019-04" db="EMBL/GenBank/DDBJ databases">
        <title>Phreatobacter aquaticus sp. nov.</title>
        <authorList>
            <person name="Choi A."/>
        </authorList>
    </citation>
    <scope>NUCLEOTIDE SEQUENCE [LARGE SCALE GENOMIC DNA]</scope>
    <source>
        <strain evidence="1 2">KCTC 52518</strain>
    </source>
</reference>
<sequence length="165" mass="17540">MNASEPIDDDRPARRALLAKIHIARRDLGLDEASYRALLAAETAKHSAADCDRAELARVVARFERLGWRSKVGGGMAGPTASAKRHVRKVFALWTDLGRLGALDDGSRSALGAFVKRMAGVDEPEWLDVAGATGVTEALKAMRARHLAKVAGRMASKLAGGKPGS</sequence>
<gene>
    <name evidence="1" type="ORF">E8M01_15795</name>
</gene>
<dbReference type="AlphaFoldDB" id="A0A4D7AZ03"/>
<dbReference type="Proteomes" id="UP000298781">
    <property type="component" value="Chromosome"/>
</dbReference>
<name>A0A4D7AZ03_9HYPH</name>